<accession>A0ABP7PX99</accession>
<dbReference type="Pfam" id="PF18962">
    <property type="entry name" value="Por_Secre_tail"/>
    <property type="match status" value="1"/>
</dbReference>
<evidence type="ECO:0000313" key="2">
    <source>
        <dbReference type="EMBL" id="GAA3972588.1"/>
    </source>
</evidence>
<reference evidence="3" key="1">
    <citation type="journal article" date="2019" name="Int. J. Syst. Evol. Microbiol.">
        <title>The Global Catalogue of Microorganisms (GCM) 10K type strain sequencing project: providing services to taxonomists for standard genome sequencing and annotation.</title>
        <authorList>
            <consortium name="The Broad Institute Genomics Platform"/>
            <consortium name="The Broad Institute Genome Sequencing Center for Infectious Disease"/>
            <person name="Wu L."/>
            <person name="Ma J."/>
        </authorList>
    </citation>
    <scope>NUCLEOTIDE SEQUENCE [LARGE SCALE GENOMIC DNA]</scope>
    <source>
        <strain evidence="3">JCM 17217</strain>
    </source>
</reference>
<protein>
    <recommendedName>
        <fullName evidence="1">Secretion system C-terminal sorting domain-containing protein</fullName>
    </recommendedName>
</protein>
<dbReference type="NCBIfam" id="TIGR04183">
    <property type="entry name" value="Por_Secre_tail"/>
    <property type="match status" value="1"/>
</dbReference>
<dbReference type="InterPro" id="IPR026444">
    <property type="entry name" value="Secre_tail"/>
</dbReference>
<dbReference type="EMBL" id="BAABDI010000010">
    <property type="protein sequence ID" value="GAA3972588.1"/>
    <property type="molecule type" value="Genomic_DNA"/>
</dbReference>
<dbReference type="Proteomes" id="UP001501556">
    <property type="component" value="Unassembled WGS sequence"/>
</dbReference>
<proteinExistence type="predicted"/>
<evidence type="ECO:0000313" key="3">
    <source>
        <dbReference type="Proteomes" id="UP001501556"/>
    </source>
</evidence>
<organism evidence="2 3">
    <name type="scientific">Hymenobacter antarcticus</name>
    <dbReference type="NCBI Taxonomy" id="486270"/>
    <lineage>
        <taxon>Bacteria</taxon>
        <taxon>Pseudomonadati</taxon>
        <taxon>Bacteroidota</taxon>
        <taxon>Cytophagia</taxon>
        <taxon>Cytophagales</taxon>
        <taxon>Hymenobacteraceae</taxon>
        <taxon>Hymenobacter</taxon>
    </lineage>
</organism>
<gene>
    <name evidence="2" type="ORF">GCM10022407_18000</name>
</gene>
<feature type="domain" description="Secretion system C-terminal sorting" evidence="1">
    <location>
        <begin position="407"/>
        <end position="480"/>
    </location>
</feature>
<keyword evidence="3" id="KW-1185">Reference proteome</keyword>
<sequence length="483" mass="52068">MRTTAFLALLGGSVARPLSSQAQALYIGPNGIVGITDSVLYVRGNVMNDGRFSMVKGRLFVDEGDLLSAAGSNWTAGLGTIVLMGTASHSLSMNGATMHNLRLNNTGGTVLGSNATVKGALVLDQGHLNTTTALSMTLTPTGKVYKETNDHYVKGSLRQTQTVAGSAPIDFGRMGFVLNPQNQAFTLQVDRRTGVNQPNYSFGQNPLLSGNQGIDRMWVLSTSNRLNPATPVTVTLSWLSDNDRTLNFGASMAQVWRSTNQGLSWVREGGPQSGVARALTITPTVLNAWFTVSTADTPLPVELTDFTATARQLDAVLKWSTASELHSAWFAVERSWTGLDWREISRIPAAGTSSKPLSYSATDVQVGAQHAEVYYRLHQIDLDGTSAYSMLRSVQFAKTIAFGVVAYPVPMQEFLTLDLSTPSAGPVAIEFYDATGRLVLSQNSSALSGTTRYQMDVKSLASGIYSLRVRQGANEVRRKLQRL</sequence>
<name>A0ABP7PX99_9BACT</name>
<evidence type="ECO:0000259" key="1">
    <source>
        <dbReference type="Pfam" id="PF18962"/>
    </source>
</evidence>
<comment type="caution">
    <text evidence="2">The sequence shown here is derived from an EMBL/GenBank/DDBJ whole genome shotgun (WGS) entry which is preliminary data.</text>
</comment>